<feature type="compositionally biased region" description="Polar residues" evidence="1">
    <location>
        <begin position="7"/>
        <end position="16"/>
    </location>
</feature>
<dbReference type="eggNOG" id="ENOG502S2BV">
    <property type="taxonomic scope" value="Eukaryota"/>
</dbReference>
<evidence type="ECO:0000313" key="3">
    <source>
        <dbReference type="CGD" id="CAL0000170807"/>
    </source>
</evidence>
<evidence type="ECO:0000313" key="5">
    <source>
        <dbReference type="Proteomes" id="UP000002605"/>
    </source>
</evidence>
<dbReference type="RefSeq" id="XP_002418302.1">
    <property type="nucleotide sequence ID" value="XM_002418257.1"/>
</dbReference>
<dbReference type="CGD" id="CAL0000170807">
    <property type="gene designation" value="Cd36_18240"/>
</dbReference>
<gene>
    <name evidence="3" type="ordered locus">Cd36_18240</name>
    <name evidence="4" type="ORF">CD36_18240</name>
</gene>
<protein>
    <recommendedName>
        <fullName evidence="2">LST4 longin domain-containing protein</fullName>
    </recommendedName>
</protein>
<organism evidence="4 5">
    <name type="scientific">Candida dubliniensis (strain CD36 / ATCC MYA-646 / CBS 7987 / NCPF 3949 / NRRL Y-17841)</name>
    <name type="common">Yeast</name>
    <dbReference type="NCBI Taxonomy" id="573826"/>
    <lineage>
        <taxon>Eukaryota</taxon>
        <taxon>Fungi</taxon>
        <taxon>Dikarya</taxon>
        <taxon>Ascomycota</taxon>
        <taxon>Saccharomycotina</taxon>
        <taxon>Pichiomycetes</taxon>
        <taxon>Debaryomycetaceae</taxon>
        <taxon>Candida/Lodderomyces clade</taxon>
        <taxon>Candida</taxon>
    </lineage>
</organism>
<reference evidence="4 5" key="1">
    <citation type="journal article" date="2009" name="Genome Res.">
        <title>Comparative genomics of the fungal pathogens Candida dubliniensis and Candida albicans.</title>
        <authorList>
            <person name="Jackson A.P."/>
            <person name="Gamble J.A."/>
            <person name="Yeomans T."/>
            <person name="Moran G.P."/>
            <person name="Saunders D."/>
            <person name="Harris D."/>
            <person name="Aslett M."/>
            <person name="Barrell J.F."/>
            <person name="Butler G."/>
            <person name="Citiulo F."/>
            <person name="Coleman D.C."/>
            <person name="de Groot P.W.J."/>
            <person name="Goodwin T.J."/>
            <person name="Quail M.A."/>
            <person name="McQuillan J."/>
            <person name="Munro C.A."/>
            <person name="Pain A."/>
            <person name="Poulter R.T."/>
            <person name="Rajandream M.A."/>
            <person name="Renauld H."/>
            <person name="Spiering M.J."/>
            <person name="Tivey A."/>
            <person name="Gow N.A.R."/>
            <person name="Barrell B."/>
            <person name="Sullivan D.J."/>
            <person name="Berriman M."/>
        </authorList>
    </citation>
    <scope>NUCLEOTIDE SEQUENCE [LARGE SCALE GENOMIC DNA]</scope>
    <source>
        <strain evidence="5">CD36 / ATCC MYA-646 / CBS 7987 / NCPF 3949 / NRRL Y-17841</strain>
    </source>
</reference>
<dbReference type="GeneID" id="8045857"/>
<evidence type="ECO:0000256" key="1">
    <source>
        <dbReference type="SAM" id="MobiDB-lite"/>
    </source>
</evidence>
<dbReference type="KEGG" id="cdu:CD36_18240"/>
<evidence type="ECO:0000313" key="4">
    <source>
        <dbReference type="EMBL" id="CAX43602.1"/>
    </source>
</evidence>
<feature type="region of interest" description="Disordered" evidence="1">
    <location>
        <begin position="923"/>
        <end position="942"/>
    </location>
</feature>
<feature type="compositionally biased region" description="Low complexity" evidence="1">
    <location>
        <begin position="482"/>
        <end position="493"/>
    </location>
</feature>
<feature type="domain" description="LST4 longin" evidence="2">
    <location>
        <begin position="68"/>
        <end position="305"/>
    </location>
</feature>
<dbReference type="InterPro" id="IPR041153">
    <property type="entry name" value="LST4_longin"/>
</dbReference>
<proteinExistence type="predicted"/>
<dbReference type="VEuPathDB" id="FungiDB:CD36_18240"/>
<sequence>MLGRLFKQNNNTTQPHNAHHQPPIQSSSNPTTPPALTSSYEDSYTREILYGTHNANQLKPYQFNSKLFRIIISQDGGNLRTKQVLYDSANDENNHYSPTKSQSYSCLMQHQQQQQQQQTQDFSNFKRPVSPKTMKTGKIYHNASDLNDYMFGCGLPSNENHSATKLHVLPPLTNSMYGPYPAVLITRLFSISDGEFIDSSLFSNTETKEWQPHPALTIKESSIRKVSLKDDTSKNNNVNSRFAIGIVIPLESLGSLIDIVFNNWHEIIHYTINFQKLIYKKLLVHLNQGLTYDSTHNYTGCQYLINKRIQFPNYILQHDNEIGIQLLKLIKTVHYNYNVPKLINSNTLMKSSVTKDLFQYNPMLVNWVLELLNWLEFKDGRYSDHSNSFLGSLFAILTPFKKSLSMKPFYNSCCAKKEVTRVVVMTGNPVVARKLVFILNGLIPNSQPVKISEAADNLHENTVNGGDDIVKPITIRKHCHSQKIQNQNQNESQSQDHYHALPPQPGSCSISESSSNNSLTKSTPSFKGWEIPNKGSTSITMEPCQVETTLSSSCASGIPIRGTSSPGSLSMAYLSSSLNSSYSSSNYSLSKLGGSFMEKWKNSFGSVSSTSGAAMGGTGIGGGTSGSINNGFSNNANGGSGQNYTTTTTTANSGYFDDVYNFNKRTSPYSLRTPSPAVEFDEYNFSSTKPINIINNSLSSNFQSSLSMTPSRLSRTQSMYDLYGNKPAGMMNVMNEEEDMSEGEDLHQKSEFNSNATTNNNAVTGMSTLELKRTKTSVFIPLIQDNMIKNISEHNQSLIKEKCKLIMEHKLKMSGVIDDNILQVESPSIHKGTRHNEHIVFRNKTLIPVVAFSDEFRPEFNVQSCPINPKLEQQVMTGMKQDLLFYQNNSNYDEIVSRTIFISLRAREIKLIEMNINNKDNKGFSIPSSPSKQMVNNGTISSTTNNTYKTKIKKIYTPSKNNGNRELINKIETAFSEIGQLFAIQQQLYQQHNNNINRTNDSTYNNSEVTKREFHEKLCKLVLQIIN</sequence>
<dbReference type="AlphaFoldDB" id="B9WB32"/>
<dbReference type="Pfam" id="PF18639">
    <property type="entry name" value="Longin_2"/>
    <property type="match status" value="1"/>
</dbReference>
<dbReference type="EMBL" id="FM992689">
    <property type="protein sequence ID" value="CAX43602.1"/>
    <property type="molecule type" value="Genomic_DNA"/>
</dbReference>
<feature type="region of interest" description="Disordered" evidence="1">
    <location>
        <begin position="1"/>
        <end position="39"/>
    </location>
</feature>
<feature type="compositionally biased region" description="Low complexity" evidence="1">
    <location>
        <begin position="507"/>
        <end position="525"/>
    </location>
</feature>
<dbReference type="OrthoDB" id="4063558at2759"/>
<name>B9WB32_CANDC</name>
<evidence type="ECO:0000259" key="2">
    <source>
        <dbReference type="Pfam" id="PF18639"/>
    </source>
</evidence>
<feature type="compositionally biased region" description="Polar residues" evidence="1">
    <location>
        <begin position="926"/>
        <end position="935"/>
    </location>
</feature>
<dbReference type="Proteomes" id="UP000002605">
    <property type="component" value="Chromosome 2"/>
</dbReference>
<feature type="region of interest" description="Disordered" evidence="1">
    <location>
        <begin position="481"/>
        <end position="540"/>
    </location>
</feature>
<keyword evidence="5" id="KW-1185">Reference proteome</keyword>
<dbReference type="HOGENOM" id="CLU_007917_0_0_1"/>
<feature type="compositionally biased region" description="Polar residues" evidence="1">
    <location>
        <begin position="23"/>
        <end position="39"/>
    </location>
</feature>
<accession>B9WB32</accession>